<dbReference type="InterPro" id="IPR004662">
    <property type="entry name" value="AcgluKinase_fam"/>
</dbReference>
<dbReference type="InterPro" id="IPR037528">
    <property type="entry name" value="ArgB"/>
</dbReference>
<dbReference type="PATRIC" id="fig|2162.10.peg.1375"/>
<keyword evidence="6 9" id="KW-0547">Nucleotide-binding</keyword>
<feature type="binding site" evidence="9">
    <location>
        <begin position="60"/>
        <end position="61"/>
    </location>
    <ligand>
        <name>substrate</name>
    </ligand>
</feature>
<dbReference type="InterPro" id="IPR036393">
    <property type="entry name" value="AceGlu_kinase-like_sf"/>
</dbReference>
<evidence type="ECO:0000259" key="10">
    <source>
        <dbReference type="Pfam" id="PF00696"/>
    </source>
</evidence>
<comment type="function">
    <text evidence="9">Catalyzes the ATP-dependent phosphorylation of N-acetyl-L-glutamate.</text>
</comment>
<evidence type="ECO:0000256" key="3">
    <source>
        <dbReference type="ARBA" id="ARBA00022571"/>
    </source>
</evidence>
<sequence length="293" mass="31376">METVNILVEALPYIKKFHKKKIMIKYGGHAMIDSAAKSSTARDTVLLKYVGMKPIVVHGGGPEISRSMNKLGKEPKFIGGLRVTDQETMDIVKMVLVGKISTEIVANIGLHGGKGVGLSGKDNLLLKACKRSPQVVVNQETGEEQMVDLGLVGEIESINPEILDVLTENDYIPVISPIGVDDKADTLNLNADTVAGEIGGKMGAEKLIILTDVPGILKDPTDPGSLIKKVTIAQVKELIEDGTVRDGMLPKVLTCISALEKGVKSAHIIDGRIKHSILLEIFTKDGIGTMITP</sequence>
<dbReference type="UniPathway" id="UPA00068">
    <property type="reaction ID" value="UER00107"/>
</dbReference>
<dbReference type="NCBIfam" id="TIGR00761">
    <property type="entry name" value="argB"/>
    <property type="match status" value="1"/>
</dbReference>
<organism evidence="11 12">
    <name type="scientific">Methanobacterium formicicum</name>
    <dbReference type="NCBI Taxonomy" id="2162"/>
    <lineage>
        <taxon>Archaea</taxon>
        <taxon>Methanobacteriati</taxon>
        <taxon>Methanobacteriota</taxon>
        <taxon>Methanomada group</taxon>
        <taxon>Methanobacteria</taxon>
        <taxon>Methanobacteriales</taxon>
        <taxon>Methanobacteriaceae</taxon>
        <taxon>Methanobacterium</taxon>
    </lineage>
</organism>
<dbReference type="HAMAP" id="MF_00082">
    <property type="entry name" value="ArgB"/>
    <property type="match status" value="1"/>
</dbReference>
<dbReference type="PANTHER" id="PTHR23342">
    <property type="entry name" value="N-ACETYLGLUTAMATE SYNTHASE"/>
    <property type="match status" value="1"/>
</dbReference>
<evidence type="ECO:0000256" key="5">
    <source>
        <dbReference type="ARBA" id="ARBA00022679"/>
    </source>
</evidence>
<feature type="binding site" evidence="9">
    <location>
        <position position="188"/>
    </location>
    <ligand>
        <name>substrate</name>
    </ligand>
</feature>
<dbReference type="GO" id="GO:0003991">
    <property type="term" value="F:acetylglutamate kinase activity"/>
    <property type="evidence" value="ECO:0007669"/>
    <property type="project" value="UniProtKB-UniRule"/>
</dbReference>
<dbReference type="FunFam" id="3.40.1160.10:FF:000004">
    <property type="entry name" value="Acetylglutamate kinase"/>
    <property type="match status" value="1"/>
</dbReference>
<comment type="similarity">
    <text evidence="9">Belongs to the acetylglutamate kinase family. ArgB subfamily.</text>
</comment>
<dbReference type="AlphaFoldDB" id="A0A0S4FPK7"/>
<dbReference type="InterPro" id="IPR041727">
    <property type="entry name" value="NAGK-C"/>
</dbReference>
<keyword evidence="2 9" id="KW-0963">Cytoplasm</keyword>
<keyword evidence="5 9" id="KW-0808">Transferase</keyword>
<comment type="pathway">
    <text evidence="1 9">Amino-acid biosynthesis; L-arginine biosynthesis; N(2)-acetyl-L-ornithine from L-glutamate: step 2/4.</text>
</comment>
<dbReference type="Gene3D" id="3.40.1160.10">
    <property type="entry name" value="Acetylglutamate kinase-like"/>
    <property type="match status" value="1"/>
</dbReference>
<comment type="catalytic activity">
    <reaction evidence="9">
        <text>N-acetyl-L-glutamate + ATP = N-acetyl-L-glutamyl 5-phosphate + ADP</text>
        <dbReference type="Rhea" id="RHEA:14629"/>
        <dbReference type="ChEBI" id="CHEBI:30616"/>
        <dbReference type="ChEBI" id="CHEBI:44337"/>
        <dbReference type="ChEBI" id="CHEBI:57936"/>
        <dbReference type="ChEBI" id="CHEBI:456216"/>
        <dbReference type="EC" id="2.7.2.8"/>
    </reaction>
</comment>
<proteinExistence type="inferred from homology"/>
<protein>
    <recommendedName>
        <fullName evidence="9">Acetylglutamate kinase</fullName>
        <ecNumber evidence="9">2.7.2.8</ecNumber>
    </recommendedName>
    <alternativeName>
        <fullName evidence="9">N-acetyl-L-glutamate 5-phosphotransferase</fullName>
    </alternativeName>
    <alternativeName>
        <fullName evidence="9">NAG kinase</fullName>
        <shortName evidence="9">NAGK</shortName>
    </alternativeName>
</protein>
<dbReference type="GO" id="GO:0005737">
    <property type="term" value="C:cytoplasm"/>
    <property type="evidence" value="ECO:0007669"/>
    <property type="project" value="UniProtKB-SubCell"/>
</dbReference>
<keyword evidence="7 9" id="KW-0418">Kinase</keyword>
<feature type="binding site" evidence="9">
    <location>
        <position position="82"/>
    </location>
    <ligand>
        <name>substrate</name>
    </ligand>
</feature>
<evidence type="ECO:0000313" key="12">
    <source>
        <dbReference type="Proteomes" id="UP000062768"/>
    </source>
</evidence>
<evidence type="ECO:0000256" key="8">
    <source>
        <dbReference type="ARBA" id="ARBA00022840"/>
    </source>
</evidence>
<keyword evidence="12" id="KW-1185">Reference proteome</keyword>
<evidence type="ECO:0000256" key="6">
    <source>
        <dbReference type="ARBA" id="ARBA00022741"/>
    </source>
</evidence>
<dbReference type="PIRSF" id="PIRSF000728">
    <property type="entry name" value="NAGK"/>
    <property type="match status" value="1"/>
</dbReference>
<feature type="domain" description="Aspartate/glutamate/uridylate kinase" evidence="10">
    <location>
        <begin position="20"/>
        <end position="270"/>
    </location>
</feature>
<name>A0A0S4FPK7_METFO</name>
<keyword evidence="3 9" id="KW-0055">Arginine biosynthesis</keyword>
<dbReference type="EC" id="2.7.2.8" evidence="9"/>
<feature type="site" description="Transition state stabilizer" evidence="9">
    <location>
        <position position="25"/>
    </location>
</feature>
<dbReference type="InterPro" id="IPR001048">
    <property type="entry name" value="Asp/Glu/Uridylate_kinase"/>
</dbReference>
<gene>
    <name evidence="9 11" type="primary">argB</name>
    <name evidence="11" type="ORF">MB9_1315</name>
</gene>
<keyword evidence="4 9" id="KW-0028">Amino-acid biosynthesis</keyword>
<dbReference type="SUPFAM" id="SSF53633">
    <property type="entry name" value="Carbamate kinase-like"/>
    <property type="match status" value="1"/>
</dbReference>
<evidence type="ECO:0000256" key="7">
    <source>
        <dbReference type="ARBA" id="ARBA00022777"/>
    </source>
</evidence>
<keyword evidence="8 9" id="KW-0067">ATP-binding</keyword>
<dbReference type="PANTHER" id="PTHR23342:SF0">
    <property type="entry name" value="N-ACETYLGLUTAMATE SYNTHASE, MITOCHONDRIAL"/>
    <property type="match status" value="1"/>
</dbReference>
<dbReference type="GeneID" id="26739560"/>
<accession>A0A0S4FPK7</accession>
<evidence type="ECO:0000256" key="2">
    <source>
        <dbReference type="ARBA" id="ARBA00022490"/>
    </source>
</evidence>
<evidence type="ECO:0000256" key="4">
    <source>
        <dbReference type="ARBA" id="ARBA00022605"/>
    </source>
</evidence>
<dbReference type="RefSeq" id="WP_060537739.1">
    <property type="nucleotide sequence ID" value="NZ_LN734822.1"/>
</dbReference>
<dbReference type="GO" id="GO:0005524">
    <property type="term" value="F:ATP binding"/>
    <property type="evidence" value="ECO:0007669"/>
    <property type="project" value="UniProtKB-UniRule"/>
</dbReference>
<dbReference type="Pfam" id="PF00696">
    <property type="entry name" value="AA_kinase"/>
    <property type="match status" value="1"/>
</dbReference>
<feature type="site" description="Transition state stabilizer" evidence="9">
    <location>
        <position position="251"/>
    </location>
</feature>
<dbReference type="Proteomes" id="UP000062768">
    <property type="component" value="Chromosome I"/>
</dbReference>
<dbReference type="GO" id="GO:0042450">
    <property type="term" value="P:L-arginine biosynthetic process via ornithine"/>
    <property type="evidence" value="ECO:0007669"/>
    <property type="project" value="UniProtKB-UniRule"/>
</dbReference>
<evidence type="ECO:0000313" key="11">
    <source>
        <dbReference type="EMBL" id="CEL24952.1"/>
    </source>
</evidence>
<evidence type="ECO:0000256" key="1">
    <source>
        <dbReference type="ARBA" id="ARBA00004828"/>
    </source>
</evidence>
<dbReference type="EMBL" id="LN734822">
    <property type="protein sequence ID" value="CEL24952.1"/>
    <property type="molecule type" value="Genomic_DNA"/>
</dbReference>
<evidence type="ECO:0000256" key="9">
    <source>
        <dbReference type="HAMAP-Rule" id="MF_00082"/>
    </source>
</evidence>
<dbReference type="CDD" id="cd04250">
    <property type="entry name" value="AAK_NAGK-C"/>
    <property type="match status" value="1"/>
</dbReference>
<comment type="subcellular location">
    <subcellularLocation>
        <location evidence="9">Cytoplasm</location>
    </subcellularLocation>
</comment>
<reference evidence="11" key="1">
    <citation type="submission" date="2014-09" db="EMBL/GenBank/DDBJ databases">
        <authorList>
            <person name="Wibberg D."/>
        </authorList>
    </citation>
    <scope>NUCLEOTIDE SEQUENCE [LARGE SCALE GENOMIC DNA]</scope>
    <source>
        <strain evidence="11">Mb9</strain>
    </source>
</reference>